<sequence>MNTCLALPAETSSRKHQQSSCPAICQQRRSKTAPRAGSNCSPAREHGLLQSLDARQIPHRTQLDCRPPRPHLAAIRRAPHPKHRRGHLGIPAREIQQACRRGPGKRSVTQLSELLDGTCQNCILGDVLIDISFFHTYCLCLTSMIPLRRPDSTLHPHVKRKAGLDTSHHPFHLSYNSYGHA</sequence>
<evidence type="ECO:0000313" key="2">
    <source>
        <dbReference type="EMBL" id="KAA8576970.1"/>
    </source>
</evidence>
<dbReference type="AlphaFoldDB" id="A0A5M9K7X1"/>
<gene>
    <name evidence="2" type="ORF">EYC84_006996</name>
</gene>
<protein>
    <submittedName>
        <fullName evidence="2">Uncharacterized protein</fullName>
    </submittedName>
</protein>
<evidence type="ECO:0000256" key="1">
    <source>
        <dbReference type="SAM" id="MobiDB-lite"/>
    </source>
</evidence>
<dbReference type="EMBL" id="VICG01000001">
    <property type="protein sequence ID" value="KAA8576970.1"/>
    <property type="molecule type" value="Genomic_DNA"/>
</dbReference>
<evidence type="ECO:0000313" key="3">
    <source>
        <dbReference type="Proteomes" id="UP000322873"/>
    </source>
</evidence>
<organism evidence="2 3">
    <name type="scientific">Monilinia fructicola</name>
    <name type="common">Brown rot fungus</name>
    <name type="synonym">Ciboria fructicola</name>
    <dbReference type="NCBI Taxonomy" id="38448"/>
    <lineage>
        <taxon>Eukaryota</taxon>
        <taxon>Fungi</taxon>
        <taxon>Dikarya</taxon>
        <taxon>Ascomycota</taxon>
        <taxon>Pezizomycotina</taxon>
        <taxon>Leotiomycetes</taxon>
        <taxon>Helotiales</taxon>
        <taxon>Sclerotiniaceae</taxon>
        <taxon>Monilinia</taxon>
    </lineage>
</organism>
<feature type="region of interest" description="Disordered" evidence="1">
    <location>
        <begin position="1"/>
        <end position="21"/>
    </location>
</feature>
<reference evidence="2 3" key="1">
    <citation type="submission" date="2019-06" db="EMBL/GenBank/DDBJ databases">
        <title>Genome Sequence of the Brown Rot Fungal Pathogen Monilinia fructicola.</title>
        <authorList>
            <person name="De Miccolis Angelini R.M."/>
            <person name="Landi L."/>
            <person name="Abate D."/>
            <person name="Pollastro S."/>
            <person name="Romanazzi G."/>
            <person name="Faretra F."/>
        </authorList>
    </citation>
    <scope>NUCLEOTIDE SEQUENCE [LARGE SCALE GENOMIC DNA]</scope>
    <source>
        <strain evidence="2 3">Mfrc123</strain>
    </source>
</reference>
<comment type="caution">
    <text evidence="2">The sequence shown here is derived from an EMBL/GenBank/DDBJ whole genome shotgun (WGS) entry which is preliminary data.</text>
</comment>
<accession>A0A5M9K7X1</accession>
<name>A0A5M9K7X1_MONFR</name>
<keyword evidence="3" id="KW-1185">Reference proteome</keyword>
<dbReference type="Proteomes" id="UP000322873">
    <property type="component" value="Unassembled WGS sequence"/>
</dbReference>
<proteinExistence type="predicted"/>